<dbReference type="AlphaFoldDB" id="A0A2S9PY78"/>
<evidence type="ECO:0000256" key="1">
    <source>
        <dbReference type="SAM" id="MobiDB-lite"/>
    </source>
</evidence>
<evidence type="ECO:0000313" key="3">
    <source>
        <dbReference type="EMBL" id="PRH79365.1"/>
    </source>
</evidence>
<dbReference type="EMBL" id="PVLV01000121">
    <property type="protein sequence ID" value="PRH79365.1"/>
    <property type="molecule type" value="Genomic_DNA"/>
</dbReference>
<comment type="caution">
    <text evidence="3">The sequence shown here is derived from an EMBL/GenBank/DDBJ whole genome shotgun (WGS) entry which is preliminary data.</text>
</comment>
<feature type="region of interest" description="Disordered" evidence="1">
    <location>
        <begin position="47"/>
        <end position="66"/>
    </location>
</feature>
<feature type="transmembrane region" description="Helical" evidence="2">
    <location>
        <begin position="26"/>
        <end position="42"/>
    </location>
</feature>
<accession>A0A2S9PY78</accession>
<protein>
    <submittedName>
        <fullName evidence="3">Uncharacterized protein</fullName>
    </submittedName>
</protein>
<reference evidence="3 4" key="1">
    <citation type="submission" date="2018-03" db="EMBL/GenBank/DDBJ databases">
        <title>Novel Streptomyces sp. from soil.</title>
        <authorList>
            <person name="Tan G.Y.A."/>
            <person name="Lee Z.Y."/>
        </authorList>
    </citation>
    <scope>NUCLEOTIDE SEQUENCE [LARGE SCALE GENOMIC DNA]</scope>
    <source>
        <strain evidence="3 4">ST5x</strain>
    </source>
</reference>
<organism evidence="3 4">
    <name type="scientific">Streptomyces solincola</name>
    <dbReference type="NCBI Taxonomy" id="2100817"/>
    <lineage>
        <taxon>Bacteria</taxon>
        <taxon>Bacillati</taxon>
        <taxon>Actinomycetota</taxon>
        <taxon>Actinomycetes</taxon>
        <taxon>Kitasatosporales</taxon>
        <taxon>Streptomycetaceae</taxon>
        <taxon>Streptomyces</taxon>
    </lineage>
</organism>
<proteinExistence type="predicted"/>
<name>A0A2S9PY78_9ACTN</name>
<evidence type="ECO:0000256" key="2">
    <source>
        <dbReference type="SAM" id="Phobius"/>
    </source>
</evidence>
<feature type="compositionally biased region" description="Basic and acidic residues" evidence="1">
    <location>
        <begin position="56"/>
        <end position="66"/>
    </location>
</feature>
<sequence length="91" mass="10233">MIRWSIVAFALGMAIFSLVNGTPDLALIWGLLFTIVLILCLLPDHRGPSGGQLPPYKEEEGTTPEDLKRAAVRDRWAEHVKTCELCRRRDS</sequence>
<dbReference type="Proteomes" id="UP000239322">
    <property type="component" value="Unassembled WGS sequence"/>
</dbReference>
<keyword evidence="2" id="KW-1133">Transmembrane helix</keyword>
<evidence type="ECO:0000313" key="4">
    <source>
        <dbReference type="Proteomes" id="UP000239322"/>
    </source>
</evidence>
<keyword evidence="2" id="KW-0472">Membrane</keyword>
<keyword evidence="4" id="KW-1185">Reference proteome</keyword>
<keyword evidence="2" id="KW-0812">Transmembrane</keyword>
<dbReference type="RefSeq" id="WP_105868481.1">
    <property type="nucleotide sequence ID" value="NZ_PVLV01000121.1"/>
</dbReference>
<gene>
    <name evidence="3" type="ORF">C6N75_09785</name>
</gene>